<name>A0A6C0LJG5_9ZZZZ</name>
<protein>
    <submittedName>
        <fullName evidence="1">Uncharacterized protein</fullName>
    </submittedName>
</protein>
<dbReference type="EMBL" id="MN740511">
    <property type="protein sequence ID" value="QHU30657.1"/>
    <property type="molecule type" value="Genomic_DNA"/>
</dbReference>
<accession>A0A6C0LJG5</accession>
<dbReference type="AlphaFoldDB" id="A0A6C0LJG5"/>
<organism evidence="1">
    <name type="scientific">viral metagenome</name>
    <dbReference type="NCBI Taxonomy" id="1070528"/>
    <lineage>
        <taxon>unclassified sequences</taxon>
        <taxon>metagenomes</taxon>
        <taxon>organismal metagenomes</taxon>
    </lineage>
</organism>
<reference evidence="1" key="1">
    <citation type="journal article" date="2020" name="Nature">
        <title>Giant virus diversity and host interactions through global metagenomics.</title>
        <authorList>
            <person name="Schulz F."/>
            <person name="Roux S."/>
            <person name="Paez-Espino D."/>
            <person name="Jungbluth S."/>
            <person name="Walsh D.A."/>
            <person name="Denef V.J."/>
            <person name="McMahon K.D."/>
            <person name="Konstantinidis K.T."/>
            <person name="Eloe-Fadrosh E.A."/>
            <person name="Kyrpides N.C."/>
            <person name="Woyke T."/>
        </authorList>
    </citation>
    <scope>NUCLEOTIDE SEQUENCE</scope>
    <source>
        <strain evidence="1">GVMAG-M-3300027833-19</strain>
    </source>
</reference>
<proteinExistence type="predicted"/>
<evidence type="ECO:0000313" key="1">
    <source>
        <dbReference type="EMBL" id="QHU30657.1"/>
    </source>
</evidence>
<sequence length="1138" mass="134007">MENNKEKEIKIISVEKGFKNLYSINDYDLRDMLKKIAYECEMDIENTIGFADMFYEYKPQPKLDSFKDILINYALTDDRNTPHIILDIDTKSTYPWEYYISKETPSNTIRILLNETKKVIVERLGGDIPLIIPKGTFIDIKTINLDNINDYKNIFLTSKYYNIKNDMFSSYKSGCKSYSNKKYIKEHNYIDLEKEYMEFAEEVNSLYPHKFRDKYYSVYSFIQTTSGYLYRYLIEYLKSGELSSTYANKIQSDYKTGIRFSLNNLLKYKESIKNNIILNIIKTVLPENVWKSFRQNVLYGTIFKTLDDKQKDLVIRNYKMKSDFIESMKNNKCPHLELMNELDTEKSLEKKRKVYKNIKSFIANPEETKTFHTCKRCRFDIICPHKTKTMELILNNASELEIRNALDDYRDRNNRSQYEAFCKICHEELFSNNFEEIQGEGYRLLYLELFKYLWSQALNIFVTLKVTPKVNIFDFCGIIVYGILPIITKSKIPAVNNQMIFYIKTNELSYEFKGIVIMYVYMYILNMIKNNISNPKESYVNIKFDEDVTDKRNISQYAEIVNKRLDTIHRSIFNQLQDMNRGELLISIFSELATSKSIFYMKRVNSLEMSIFDEIIKNTFFGYSFYIGILTDYISISNIDDLDIENYESIVEKILGMKIKSIAKGTEINNYQNLYQPDYENLSDIKLYDDIMSKPKLTLNDLSKITKGRILKCYQFYMKKFKDPSIDLFKLYENEEKIEQVAKIYYKIATVTLDATKKYKPRTYSTDTNITCIYNENGELHKWDILIYSDGSSVRIGTGNLKEYKQIVDYKDSSTDILRSDTNKLNVDKTMKAYIKNNQKKVFFNFFLIKCPEGDIHNFLSGRKCSKCGLIEGEINNEYYKKYYDTFLEEIEKSKETISPLNETEIKIDNFITRKWTKNERSKIELSKIINVPITVFDSIGAMEYRTVNEVMTGAKRPDLPQTRYNTQILLILSHYYSIVGFYNHIKTSIDIDKFSNYIKKSSTLNLNNIADITKTLPDDIYIPYNETITSVFKDDSIDFEEKYKCVLQMICDFVYEIYNFSVESRDIAKYMIQRIIDAELLTCKGGSFDRTVLRSATSVFTDTKGREDGDFEASVDEANFMEEGNLQYEDVDLIHNS</sequence>